<dbReference type="AlphaFoldDB" id="K1RA13"/>
<evidence type="ECO:0000313" key="1">
    <source>
        <dbReference type="EMBL" id="EKC38035.1"/>
    </source>
</evidence>
<organism evidence="1">
    <name type="scientific">Magallana gigas</name>
    <name type="common">Pacific oyster</name>
    <name type="synonym">Crassostrea gigas</name>
    <dbReference type="NCBI Taxonomy" id="29159"/>
    <lineage>
        <taxon>Eukaryota</taxon>
        <taxon>Metazoa</taxon>
        <taxon>Spiralia</taxon>
        <taxon>Lophotrochozoa</taxon>
        <taxon>Mollusca</taxon>
        <taxon>Bivalvia</taxon>
        <taxon>Autobranchia</taxon>
        <taxon>Pteriomorphia</taxon>
        <taxon>Ostreida</taxon>
        <taxon>Ostreoidea</taxon>
        <taxon>Ostreidae</taxon>
        <taxon>Magallana</taxon>
    </lineage>
</organism>
<gene>
    <name evidence="1" type="ORF">CGI_10018716</name>
</gene>
<proteinExistence type="predicted"/>
<dbReference type="InParanoid" id="K1RA13"/>
<accession>K1RA13</accession>
<reference evidence="1" key="1">
    <citation type="journal article" date="2012" name="Nature">
        <title>The oyster genome reveals stress adaptation and complexity of shell formation.</title>
        <authorList>
            <person name="Zhang G."/>
            <person name="Fang X."/>
            <person name="Guo X."/>
            <person name="Li L."/>
            <person name="Luo R."/>
            <person name="Xu F."/>
            <person name="Yang P."/>
            <person name="Zhang L."/>
            <person name="Wang X."/>
            <person name="Qi H."/>
            <person name="Xiong Z."/>
            <person name="Que H."/>
            <person name="Xie Y."/>
            <person name="Holland P.W."/>
            <person name="Paps J."/>
            <person name="Zhu Y."/>
            <person name="Wu F."/>
            <person name="Chen Y."/>
            <person name="Wang J."/>
            <person name="Peng C."/>
            <person name="Meng J."/>
            <person name="Yang L."/>
            <person name="Liu J."/>
            <person name="Wen B."/>
            <person name="Zhang N."/>
            <person name="Huang Z."/>
            <person name="Zhu Q."/>
            <person name="Feng Y."/>
            <person name="Mount A."/>
            <person name="Hedgecock D."/>
            <person name="Xu Z."/>
            <person name="Liu Y."/>
            <person name="Domazet-Loso T."/>
            <person name="Du Y."/>
            <person name="Sun X."/>
            <person name="Zhang S."/>
            <person name="Liu B."/>
            <person name="Cheng P."/>
            <person name="Jiang X."/>
            <person name="Li J."/>
            <person name="Fan D."/>
            <person name="Wang W."/>
            <person name="Fu W."/>
            <person name="Wang T."/>
            <person name="Wang B."/>
            <person name="Zhang J."/>
            <person name="Peng Z."/>
            <person name="Li Y."/>
            <person name="Li N."/>
            <person name="Wang J."/>
            <person name="Chen M."/>
            <person name="He Y."/>
            <person name="Tan F."/>
            <person name="Song X."/>
            <person name="Zheng Q."/>
            <person name="Huang R."/>
            <person name="Yang H."/>
            <person name="Du X."/>
            <person name="Chen L."/>
            <person name="Yang M."/>
            <person name="Gaffney P.M."/>
            <person name="Wang S."/>
            <person name="Luo L."/>
            <person name="She Z."/>
            <person name="Ming Y."/>
            <person name="Huang W."/>
            <person name="Zhang S."/>
            <person name="Huang B."/>
            <person name="Zhang Y."/>
            <person name="Qu T."/>
            <person name="Ni P."/>
            <person name="Miao G."/>
            <person name="Wang J."/>
            <person name="Wang Q."/>
            <person name="Steinberg C.E."/>
            <person name="Wang H."/>
            <person name="Li N."/>
            <person name="Qian L."/>
            <person name="Zhang G."/>
            <person name="Li Y."/>
            <person name="Yang H."/>
            <person name="Liu X."/>
            <person name="Wang J."/>
            <person name="Yin Y."/>
            <person name="Wang J."/>
        </authorList>
    </citation>
    <scope>NUCLEOTIDE SEQUENCE [LARGE SCALE GENOMIC DNA]</scope>
    <source>
        <strain evidence="1">05x7-T-G4-1.051#20</strain>
    </source>
</reference>
<dbReference type="EMBL" id="JH818523">
    <property type="protein sequence ID" value="EKC38035.1"/>
    <property type="molecule type" value="Genomic_DNA"/>
</dbReference>
<protein>
    <submittedName>
        <fullName evidence="1">Uncharacterized protein</fullName>
    </submittedName>
</protein>
<dbReference type="HOGENOM" id="CLU_3052375_0_0_1"/>
<name>K1RA13_MAGGI</name>
<sequence length="54" mass="6099">MEERTGDDVSVFYSSSELTFTHKKSAVLGGMAQKQKQFSVIMEQILLNDMLTDL</sequence>